<dbReference type="AlphaFoldDB" id="A0A6A2Z3M6"/>
<proteinExistence type="predicted"/>
<gene>
    <name evidence="1" type="ORF">F3Y22_tig00111057pilonHSYRG00054</name>
</gene>
<name>A0A6A2Z3M6_HIBSY</name>
<dbReference type="Proteomes" id="UP000436088">
    <property type="component" value="Unassembled WGS sequence"/>
</dbReference>
<evidence type="ECO:0000313" key="2">
    <source>
        <dbReference type="Proteomes" id="UP000436088"/>
    </source>
</evidence>
<comment type="caution">
    <text evidence="1">The sequence shown here is derived from an EMBL/GenBank/DDBJ whole genome shotgun (WGS) entry which is preliminary data.</text>
</comment>
<reference evidence="1" key="1">
    <citation type="submission" date="2019-09" db="EMBL/GenBank/DDBJ databases">
        <title>Draft genome information of white flower Hibiscus syriacus.</title>
        <authorList>
            <person name="Kim Y.-M."/>
        </authorList>
    </citation>
    <scope>NUCLEOTIDE SEQUENCE [LARGE SCALE GENOMIC DNA]</scope>
    <source>
        <strain evidence="1">YM2019G1</strain>
    </source>
</reference>
<keyword evidence="2" id="KW-1185">Reference proteome</keyword>
<accession>A0A6A2Z3M6</accession>
<evidence type="ECO:0008006" key="3">
    <source>
        <dbReference type="Google" id="ProtNLM"/>
    </source>
</evidence>
<organism evidence="1 2">
    <name type="scientific">Hibiscus syriacus</name>
    <name type="common">Rose of Sharon</name>
    <dbReference type="NCBI Taxonomy" id="106335"/>
    <lineage>
        <taxon>Eukaryota</taxon>
        <taxon>Viridiplantae</taxon>
        <taxon>Streptophyta</taxon>
        <taxon>Embryophyta</taxon>
        <taxon>Tracheophyta</taxon>
        <taxon>Spermatophyta</taxon>
        <taxon>Magnoliopsida</taxon>
        <taxon>eudicotyledons</taxon>
        <taxon>Gunneridae</taxon>
        <taxon>Pentapetalae</taxon>
        <taxon>rosids</taxon>
        <taxon>malvids</taxon>
        <taxon>Malvales</taxon>
        <taxon>Malvaceae</taxon>
        <taxon>Malvoideae</taxon>
        <taxon>Hibiscus</taxon>
    </lineage>
</organism>
<protein>
    <recommendedName>
        <fullName evidence="3">RNase H type-1 domain-containing protein</fullName>
    </recommendedName>
</protein>
<sequence>MGGTHQTGFKHFGNNKLHRANVIWALPPIGWVKLNVDGARSSSTGLVACGGVLGDSNGNWMGGDSPSSHGVDGCHFIFWSLRLGRGSGVAARRLSAAAWKLGRRRVALGYQTLGFLSGTMWTVGSCQIQRL</sequence>
<dbReference type="EMBL" id="VEPZ02001214">
    <property type="protein sequence ID" value="KAE8686584.1"/>
    <property type="molecule type" value="Genomic_DNA"/>
</dbReference>
<evidence type="ECO:0000313" key="1">
    <source>
        <dbReference type="EMBL" id="KAE8686584.1"/>
    </source>
</evidence>